<reference evidence="4 5" key="2">
    <citation type="journal article" date="2010" name="Stand. Genomic Sci.">
        <title>Complete genome sequence of Sebaldella termitidis type strain (NCTC 11300).</title>
        <authorList>
            <person name="Harmon-Smith M."/>
            <person name="Celia L."/>
            <person name="Chertkov O."/>
            <person name="Lapidus A."/>
            <person name="Copeland A."/>
            <person name="Glavina Del Rio T."/>
            <person name="Nolan M."/>
            <person name="Lucas S."/>
            <person name="Tice H."/>
            <person name="Cheng J.F."/>
            <person name="Han C."/>
            <person name="Detter J.C."/>
            <person name="Bruce D."/>
            <person name="Goodwin L."/>
            <person name="Pitluck S."/>
            <person name="Pati A."/>
            <person name="Liolios K."/>
            <person name="Ivanova N."/>
            <person name="Mavromatis K."/>
            <person name="Mikhailova N."/>
            <person name="Chen A."/>
            <person name="Palaniappan K."/>
            <person name="Land M."/>
            <person name="Hauser L."/>
            <person name="Chang Y.J."/>
            <person name="Jeffries C.D."/>
            <person name="Brettin T."/>
            <person name="Goker M."/>
            <person name="Beck B."/>
            <person name="Bristow J."/>
            <person name="Eisen J.A."/>
            <person name="Markowitz V."/>
            <person name="Hugenholtz P."/>
            <person name="Kyrpides N.C."/>
            <person name="Klenk H.P."/>
            <person name="Chen F."/>
        </authorList>
    </citation>
    <scope>NUCLEOTIDE SEQUENCE [LARGE SCALE GENOMIC DNA]</scope>
    <source>
        <strain evidence="5">ATCC 33386 / NCTC 11300</strain>
    </source>
</reference>
<keyword evidence="2 3" id="KW-0694">RNA-binding</keyword>
<keyword evidence="3" id="KW-0143">Chaperone</keyword>
<evidence type="ECO:0000313" key="4">
    <source>
        <dbReference type="EMBL" id="ACZ08905.1"/>
    </source>
</evidence>
<reference evidence="5" key="1">
    <citation type="submission" date="2009-09" db="EMBL/GenBank/DDBJ databases">
        <title>The complete chromosome of Sebaldella termitidis ATCC 33386.</title>
        <authorList>
            <consortium name="US DOE Joint Genome Institute (JGI-PGF)"/>
            <person name="Lucas S."/>
            <person name="Copeland A."/>
            <person name="Lapidus A."/>
            <person name="Glavina del Rio T."/>
            <person name="Dalin E."/>
            <person name="Tice H."/>
            <person name="Bruce D."/>
            <person name="Goodwin L."/>
            <person name="Pitluck S."/>
            <person name="Kyrpides N."/>
            <person name="Mavromatis K."/>
            <person name="Ivanova N."/>
            <person name="Mikhailova N."/>
            <person name="Sims D."/>
            <person name="Meincke L."/>
            <person name="Brettin T."/>
            <person name="Detter J.C."/>
            <person name="Han C."/>
            <person name="Larimer F."/>
            <person name="Land M."/>
            <person name="Hauser L."/>
            <person name="Markowitz V."/>
            <person name="Cheng J.F."/>
            <person name="Hugenholtz P."/>
            <person name="Woyke T."/>
            <person name="Wu D."/>
            <person name="Eisen J.A."/>
        </authorList>
    </citation>
    <scope>NUCLEOTIDE SEQUENCE [LARGE SCALE GENOMIC DNA]</scope>
    <source>
        <strain evidence="5">ATCC 33386 / NCTC 11300</strain>
    </source>
</reference>
<proteinExistence type="inferred from homology"/>
<dbReference type="InterPro" id="IPR009019">
    <property type="entry name" value="KH_sf_prok-type"/>
</dbReference>
<evidence type="ECO:0000256" key="3">
    <source>
        <dbReference type="HAMAP-Rule" id="MF_00088"/>
    </source>
</evidence>
<accession>D1AJL7</accession>
<dbReference type="RefSeq" id="WP_012861499.1">
    <property type="nucleotide sequence ID" value="NC_013517.1"/>
</dbReference>
<evidence type="ECO:0000256" key="1">
    <source>
        <dbReference type="ARBA" id="ARBA00022490"/>
    </source>
</evidence>
<evidence type="ECO:0000256" key="2">
    <source>
        <dbReference type="ARBA" id="ARBA00022884"/>
    </source>
</evidence>
<dbReference type="PROSITE" id="PS50084">
    <property type="entry name" value="KH_TYPE_1"/>
    <property type="match status" value="1"/>
</dbReference>
<keyword evidence="5" id="KW-1185">Reference proteome</keyword>
<dbReference type="EMBL" id="CP001739">
    <property type="protein sequence ID" value="ACZ08905.1"/>
    <property type="molecule type" value="Genomic_DNA"/>
</dbReference>
<dbReference type="KEGG" id="str:Sterm_2050"/>
<dbReference type="GO" id="GO:0005737">
    <property type="term" value="C:cytoplasm"/>
    <property type="evidence" value="ECO:0007669"/>
    <property type="project" value="UniProtKB-SubCell"/>
</dbReference>
<dbReference type="CDD" id="cd22533">
    <property type="entry name" value="KH-II_YlqC-like"/>
    <property type="match status" value="1"/>
</dbReference>
<dbReference type="GO" id="GO:0009252">
    <property type="term" value="P:peptidoglycan biosynthetic process"/>
    <property type="evidence" value="ECO:0007669"/>
    <property type="project" value="UniProtKB-UniRule"/>
</dbReference>
<keyword evidence="1 3" id="KW-0963">Cytoplasm</keyword>
<dbReference type="SUPFAM" id="SSF54814">
    <property type="entry name" value="Prokaryotic type KH domain (KH-domain type II)"/>
    <property type="match status" value="1"/>
</dbReference>
<dbReference type="GO" id="GO:0003723">
    <property type="term" value="F:RNA binding"/>
    <property type="evidence" value="ECO:0007669"/>
    <property type="project" value="UniProtKB-UniRule"/>
</dbReference>
<dbReference type="PANTHER" id="PTHR34654:SF1">
    <property type="entry name" value="RNA-BINDING PROTEIN KHPA"/>
    <property type="match status" value="1"/>
</dbReference>
<dbReference type="Pfam" id="PF13083">
    <property type="entry name" value="KH_KhpA-B"/>
    <property type="match status" value="1"/>
</dbReference>
<dbReference type="STRING" id="526218.Sterm_2050"/>
<protein>
    <recommendedName>
        <fullName evidence="3">RNA-binding protein KhpA</fullName>
    </recommendedName>
    <alternativeName>
        <fullName evidence="3">KH-domain protein A</fullName>
    </alternativeName>
</protein>
<dbReference type="InterPro" id="IPR015946">
    <property type="entry name" value="KH_dom-like_a/b"/>
</dbReference>
<comment type="subcellular location">
    <subcellularLocation>
        <location evidence="3">Cytoplasm</location>
    </subcellularLocation>
</comment>
<dbReference type="eggNOG" id="COG1837">
    <property type="taxonomic scope" value="Bacteria"/>
</dbReference>
<dbReference type="InterPro" id="IPR020627">
    <property type="entry name" value="KhpA"/>
</dbReference>
<dbReference type="PANTHER" id="PTHR34654">
    <property type="entry name" value="UPF0109 PROTEIN SCO5592"/>
    <property type="match status" value="1"/>
</dbReference>
<dbReference type="Gene3D" id="3.30.300.20">
    <property type="match status" value="1"/>
</dbReference>
<keyword evidence="3" id="KW-0961">Cell wall biogenesis/degradation</keyword>
<evidence type="ECO:0000313" key="5">
    <source>
        <dbReference type="Proteomes" id="UP000000845"/>
    </source>
</evidence>
<comment type="similarity">
    <text evidence="3">Belongs to the KhpA RNA-binding protein family.</text>
</comment>
<sequence length="81" mass="9171">MSRYFDTVNFLVENLVEDKSSFHLESNEKGKSIFIKIIVDETNMGKLIGKNGRIITSIRTLISSIAKKENKIVKIEIKKAG</sequence>
<dbReference type="HAMAP" id="MF_00088">
    <property type="entry name" value="KhpA"/>
    <property type="match status" value="1"/>
</dbReference>
<dbReference type="GO" id="GO:0071555">
    <property type="term" value="P:cell wall organization"/>
    <property type="evidence" value="ECO:0007669"/>
    <property type="project" value="UniProtKB-KW"/>
</dbReference>
<dbReference type="AlphaFoldDB" id="D1AJL7"/>
<dbReference type="GO" id="GO:0008360">
    <property type="term" value="P:regulation of cell shape"/>
    <property type="evidence" value="ECO:0007669"/>
    <property type="project" value="UniProtKB-KW"/>
</dbReference>
<comment type="function">
    <text evidence="3">A probable RNA chaperone. Forms a complex with KhpB which binds to cellular RNA and controls its expression. Plays a role in peptidoglycan (PG) homeostasis and cell length regulation.</text>
</comment>
<keyword evidence="3" id="KW-0133">Cell shape</keyword>
<gene>
    <name evidence="3" type="primary">khpA</name>
    <name evidence="4" type="ordered locus">Sterm_2050</name>
</gene>
<dbReference type="HOGENOM" id="CLU_132074_1_0_0"/>
<comment type="subunit">
    <text evidence="3">Forms a complex with KhpB.</text>
</comment>
<name>D1AJL7_SEBTE</name>
<organism evidence="4 5">
    <name type="scientific">Sebaldella termitidis (strain ATCC 33386 / NCTC 11300)</name>
    <dbReference type="NCBI Taxonomy" id="526218"/>
    <lineage>
        <taxon>Bacteria</taxon>
        <taxon>Fusobacteriati</taxon>
        <taxon>Fusobacteriota</taxon>
        <taxon>Fusobacteriia</taxon>
        <taxon>Fusobacteriales</taxon>
        <taxon>Leptotrichiaceae</taxon>
        <taxon>Sebaldella</taxon>
    </lineage>
</organism>
<dbReference type="Proteomes" id="UP000000845">
    <property type="component" value="Chromosome"/>
</dbReference>